<name>A0A4Q8QMN8_9FLAO</name>
<feature type="signal peptide" evidence="1">
    <location>
        <begin position="1"/>
        <end position="25"/>
    </location>
</feature>
<proteinExistence type="predicted"/>
<evidence type="ECO:0000256" key="1">
    <source>
        <dbReference type="SAM" id="SignalP"/>
    </source>
</evidence>
<keyword evidence="3" id="KW-1185">Reference proteome</keyword>
<accession>A0A4Q8QMN8</accession>
<reference evidence="2 3" key="1">
    <citation type="submission" date="2019-02" db="EMBL/GenBank/DDBJ databases">
        <title>Draft genome sequence of Muricauda sp. 176CP4-71.</title>
        <authorList>
            <person name="Park J.-S."/>
        </authorList>
    </citation>
    <scope>NUCLEOTIDE SEQUENCE [LARGE SCALE GENOMIC DNA]</scope>
    <source>
        <strain evidence="2 3">176CP4-71</strain>
    </source>
</reference>
<sequence length="263" mass="29731">MKNWNKRIAYFTFYMPFLMANLVFGQNSLPDGTYMNASQEVSLQLKKDGENHYGLMSSMYGSFVIVARRQGNLLKGHFVSQEKRLEVKGIIGTGNLNVEISGHSELFSFLQPEHELDQFDFAPYVEAQKKMTTDTAQPKIANTLFDLIAGSQISVYTRTSYVSDSNASSLNYYNFCANGYFFVNYDGSFSVEGYGGNAHGATYGSSTGKWKIYRANGQDYISLIYGNGSRNDFVLNEEIIRRGRWRNGNTQYALQRNKVFCGN</sequence>
<comment type="caution">
    <text evidence="2">The sequence shown here is derived from an EMBL/GenBank/DDBJ whole genome shotgun (WGS) entry which is preliminary data.</text>
</comment>
<evidence type="ECO:0000313" key="3">
    <source>
        <dbReference type="Proteomes" id="UP000291981"/>
    </source>
</evidence>
<dbReference type="Proteomes" id="UP000291981">
    <property type="component" value="Unassembled WGS sequence"/>
</dbReference>
<protein>
    <submittedName>
        <fullName evidence="2">Uncharacterized protein</fullName>
    </submittedName>
</protein>
<evidence type="ECO:0000313" key="2">
    <source>
        <dbReference type="EMBL" id="TAI49576.1"/>
    </source>
</evidence>
<feature type="chain" id="PRO_5020646648" evidence="1">
    <location>
        <begin position="26"/>
        <end position="263"/>
    </location>
</feature>
<dbReference type="RefSeq" id="WP_130611729.1">
    <property type="nucleotide sequence ID" value="NZ_SGIU01000001.1"/>
</dbReference>
<gene>
    <name evidence="2" type="ORF">EW142_07200</name>
</gene>
<dbReference type="AlphaFoldDB" id="A0A4Q8QMN8"/>
<dbReference type="OrthoDB" id="1417539at2"/>
<keyword evidence="1" id="KW-0732">Signal</keyword>
<organism evidence="2 3">
    <name type="scientific">Flagellimonas allohymeniacidonis</name>
    <dbReference type="NCBI Taxonomy" id="2517819"/>
    <lineage>
        <taxon>Bacteria</taxon>
        <taxon>Pseudomonadati</taxon>
        <taxon>Bacteroidota</taxon>
        <taxon>Flavobacteriia</taxon>
        <taxon>Flavobacteriales</taxon>
        <taxon>Flavobacteriaceae</taxon>
        <taxon>Flagellimonas</taxon>
    </lineage>
</organism>
<dbReference type="EMBL" id="SGIU01000001">
    <property type="protein sequence ID" value="TAI49576.1"/>
    <property type="molecule type" value="Genomic_DNA"/>
</dbReference>